<reference evidence="3 4" key="1">
    <citation type="submission" date="2016-10" db="EMBL/GenBank/DDBJ databases">
        <authorList>
            <person name="de Groot N.N."/>
        </authorList>
    </citation>
    <scope>NUCLEOTIDE SEQUENCE [LARGE SCALE GENOMIC DNA]</scope>
    <source>
        <strain evidence="3 4">EP1-55-1</strain>
    </source>
</reference>
<dbReference type="InterPro" id="IPR020568">
    <property type="entry name" value="Ribosomal_Su5_D2-typ_SF"/>
</dbReference>
<dbReference type="PANTHER" id="PTHR16301">
    <property type="entry name" value="IMPACT-RELATED"/>
    <property type="match status" value="1"/>
</dbReference>
<dbReference type="GO" id="GO:0005737">
    <property type="term" value="C:cytoplasm"/>
    <property type="evidence" value="ECO:0007669"/>
    <property type="project" value="TreeGrafter"/>
</dbReference>
<protein>
    <submittedName>
        <fullName evidence="3">Uncharacterized protein, YigZ family</fullName>
    </submittedName>
</protein>
<evidence type="ECO:0000313" key="4">
    <source>
        <dbReference type="Proteomes" id="UP000199227"/>
    </source>
</evidence>
<organism evidence="3 4">
    <name type="scientific">Hydrogenimonas thermophila</name>
    <dbReference type="NCBI Taxonomy" id="223786"/>
    <lineage>
        <taxon>Bacteria</taxon>
        <taxon>Pseudomonadati</taxon>
        <taxon>Campylobacterota</taxon>
        <taxon>Epsilonproteobacteria</taxon>
        <taxon>Campylobacterales</taxon>
        <taxon>Hydrogenimonadaceae</taxon>
        <taxon>Hydrogenimonas</taxon>
    </lineage>
</organism>
<dbReference type="Gene3D" id="3.30.230.30">
    <property type="entry name" value="Impact, N-terminal domain"/>
    <property type="match status" value="1"/>
</dbReference>
<evidence type="ECO:0000259" key="2">
    <source>
        <dbReference type="Pfam" id="PF01205"/>
    </source>
</evidence>
<dbReference type="AlphaFoldDB" id="A0A1I5PMA9"/>
<dbReference type="Proteomes" id="UP000199227">
    <property type="component" value="Unassembled WGS sequence"/>
</dbReference>
<dbReference type="GO" id="GO:0006446">
    <property type="term" value="P:regulation of translational initiation"/>
    <property type="evidence" value="ECO:0007669"/>
    <property type="project" value="TreeGrafter"/>
</dbReference>
<gene>
    <name evidence="3" type="ORF">SAMN05216234_11621</name>
</gene>
<dbReference type="STRING" id="223786.SAMN05216234_11621"/>
<sequence>MKTIDNTYHSETEVKRSKFLSFLVGIDQFESMRKELHLEHPKANHIVWAFRKVNEYNQIVEDSSDDGEPKGCAGKPVLHVMQGNDLVDCAILVVRYFGGIKLGTGGMARAYSEAAKAVVDSAELIPYEKEMQLSFFTDYANMRKWEYLVSGFNSLKIDRKFDENGAQWSVYGPESVVKQLQEKLKDASIAFLVK</sequence>
<dbReference type="InterPro" id="IPR020569">
    <property type="entry name" value="UPF0029_Impact_CS"/>
</dbReference>
<proteinExistence type="inferred from homology"/>
<accession>A0A1I5PMA9</accession>
<dbReference type="Pfam" id="PF01205">
    <property type="entry name" value="Impact_N"/>
    <property type="match status" value="1"/>
</dbReference>
<dbReference type="InterPro" id="IPR001498">
    <property type="entry name" value="Impact_N"/>
</dbReference>
<dbReference type="PROSITE" id="PS00910">
    <property type="entry name" value="UPF0029"/>
    <property type="match status" value="1"/>
</dbReference>
<dbReference type="EMBL" id="FOXB01000016">
    <property type="protein sequence ID" value="SFP35175.1"/>
    <property type="molecule type" value="Genomic_DNA"/>
</dbReference>
<dbReference type="InterPro" id="IPR023582">
    <property type="entry name" value="Impact"/>
</dbReference>
<keyword evidence="4" id="KW-1185">Reference proteome</keyword>
<comment type="similarity">
    <text evidence="1">Belongs to the IMPACT family.</text>
</comment>
<evidence type="ECO:0000313" key="3">
    <source>
        <dbReference type="EMBL" id="SFP35175.1"/>
    </source>
</evidence>
<feature type="domain" description="Impact N-terminal" evidence="2">
    <location>
        <begin position="15"/>
        <end position="118"/>
    </location>
</feature>
<dbReference type="OrthoDB" id="9813771at2"/>
<evidence type="ECO:0000256" key="1">
    <source>
        <dbReference type="ARBA" id="ARBA00007665"/>
    </source>
</evidence>
<name>A0A1I5PMA9_9BACT</name>
<dbReference type="SUPFAM" id="SSF54211">
    <property type="entry name" value="Ribosomal protein S5 domain 2-like"/>
    <property type="match status" value="1"/>
</dbReference>
<dbReference type="InterPro" id="IPR036956">
    <property type="entry name" value="Impact_N_sf"/>
</dbReference>
<dbReference type="PANTHER" id="PTHR16301:SF20">
    <property type="entry name" value="IMPACT FAMILY MEMBER YIGZ"/>
    <property type="match status" value="1"/>
</dbReference>
<dbReference type="RefSeq" id="WP_092912303.1">
    <property type="nucleotide sequence ID" value="NZ_CP136592.1"/>
</dbReference>